<protein>
    <submittedName>
        <fullName evidence="2">Uncharacterized protein</fullName>
    </submittedName>
</protein>
<comment type="caution">
    <text evidence="2">The sequence shown here is derived from an EMBL/GenBank/DDBJ whole genome shotgun (WGS) entry which is preliminary data.</text>
</comment>
<dbReference type="EMBL" id="MU864980">
    <property type="protein sequence ID" value="KAK4461953.1"/>
    <property type="molecule type" value="Genomic_DNA"/>
</dbReference>
<accession>A0AAV9HQU6</accession>
<evidence type="ECO:0000313" key="3">
    <source>
        <dbReference type="Proteomes" id="UP001321749"/>
    </source>
</evidence>
<reference evidence="2" key="1">
    <citation type="journal article" date="2023" name="Mol. Phylogenet. Evol.">
        <title>Genome-scale phylogeny and comparative genomics of the fungal order Sordariales.</title>
        <authorList>
            <person name="Hensen N."/>
            <person name="Bonometti L."/>
            <person name="Westerberg I."/>
            <person name="Brannstrom I.O."/>
            <person name="Guillou S."/>
            <person name="Cros-Aarteil S."/>
            <person name="Calhoun S."/>
            <person name="Haridas S."/>
            <person name="Kuo A."/>
            <person name="Mondo S."/>
            <person name="Pangilinan J."/>
            <person name="Riley R."/>
            <person name="LaButti K."/>
            <person name="Andreopoulos B."/>
            <person name="Lipzen A."/>
            <person name="Chen C."/>
            <person name="Yan M."/>
            <person name="Daum C."/>
            <person name="Ng V."/>
            <person name="Clum A."/>
            <person name="Steindorff A."/>
            <person name="Ohm R.A."/>
            <person name="Martin F."/>
            <person name="Silar P."/>
            <person name="Natvig D.O."/>
            <person name="Lalanne C."/>
            <person name="Gautier V."/>
            <person name="Ament-Velasquez S.L."/>
            <person name="Kruys A."/>
            <person name="Hutchinson M.I."/>
            <person name="Powell A.J."/>
            <person name="Barry K."/>
            <person name="Miller A.N."/>
            <person name="Grigoriev I.V."/>
            <person name="Debuchy R."/>
            <person name="Gladieux P."/>
            <person name="Hiltunen Thoren M."/>
            <person name="Johannesson H."/>
        </authorList>
    </citation>
    <scope>NUCLEOTIDE SEQUENCE</scope>
    <source>
        <strain evidence="2">PSN324</strain>
    </source>
</reference>
<feature type="transmembrane region" description="Helical" evidence="1">
    <location>
        <begin position="60"/>
        <end position="79"/>
    </location>
</feature>
<sequence>MLLKPPASRPFKLQGFNIETITDTLHITLVPLVSFPISLIPKTALILFTPRKNHSIHAQLCIVFFILSFLFILFSFFLLP</sequence>
<dbReference type="Proteomes" id="UP001321749">
    <property type="component" value="Unassembled WGS sequence"/>
</dbReference>
<keyword evidence="1" id="KW-0812">Transmembrane</keyword>
<evidence type="ECO:0000256" key="1">
    <source>
        <dbReference type="SAM" id="Phobius"/>
    </source>
</evidence>
<name>A0AAV9HQU6_9PEZI</name>
<organism evidence="2 3">
    <name type="scientific">Cladorrhinum samala</name>
    <dbReference type="NCBI Taxonomy" id="585594"/>
    <lineage>
        <taxon>Eukaryota</taxon>
        <taxon>Fungi</taxon>
        <taxon>Dikarya</taxon>
        <taxon>Ascomycota</taxon>
        <taxon>Pezizomycotina</taxon>
        <taxon>Sordariomycetes</taxon>
        <taxon>Sordariomycetidae</taxon>
        <taxon>Sordariales</taxon>
        <taxon>Podosporaceae</taxon>
        <taxon>Cladorrhinum</taxon>
    </lineage>
</organism>
<feature type="transmembrane region" description="Helical" evidence="1">
    <location>
        <begin position="25"/>
        <end position="48"/>
    </location>
</feature>
<keyword evidence="3" id="KW-1185">Reference proteome</keyword>
<keyword evidence="1" id="KW-0472">Membrane</keyword>
<gene>
    <name evidence="2" type="ORF">QBC42DRAFT_268863</name>
</gene>
<evidence type="ECO:0000313" key="2">
    <source>
        <dbReference type="EMBL" id="KAK4461953.1"/>
    </source>
</evidence>
<dbReference type="AlphaFoldDB" id="A0AAV9HQU6"/>
<proteinExistence type="predicted"/>
<reference evidence="2" key="2">
    <citation type="submission" date="2023-06" db="EMBL/GenBank/DDBJ databases">
        <authorList>
            <consortium name="Lawrence Berkeley National Laboratory"/>
            <person name="Mondo S.J."/>
            <person name="Hensen N."/>
            <person name="Bonometti L."/>
            <person name="Westerberg I."/>
            <person name="Brannstrom I.O."/>
            <person name="Guillou S."/>
            <person name="Cros-Aarteil S."/>
            <person name="Calhoun S."/>
            <person name="Haridas S."/>
            <person name="Kuo A."/>
            <person name="Pangilinan J."/>
            <person name="Riley R."/>
            <person name="Labutti K."/>
            <person name="Andreopoulos B."/>
            <person name="Lipzen A."/>
            <person name="Chen C."/>
            <person name="Yanf M."/>
            <person name="Daum C."/>
            <person name="Ng V."/>
            <person name="Clum A."/>
            <person name="Steindorff A."/>
            <person name="Ohm R."/>
            <person name="Martin F."/>
            <person name="Silar P."/>
            <person name="Natvig D."/>
            <person name="Lalanne C."/>
            <person name="Gautier V."/>
            <person name="Ament-Velasquez S.L."/>
            <person name="Kruys A."/>
            <person name="Hutchinson M.I."/>
            <person name="Powell A.J."/>
            <person name="Barry K."/>
            <person name="Miller A.N."/>
            <person name="Grigoriev I.V."/>
            <person name="Debuchy R."/>
            <person name="Gladieux P."/>
            <person name="Thoren M.H."/>
            <person name="Johannesson H."/>
        </authorList>
    </citation>
    <scope>NUCLEOTIDE SEQUENCE</scope>
    <source>
        <strain evidence="2">PSN324</strain>
    </source>
</reference>
<keyword evidence="1" id="KW-1133">Transmembrane helix</keyword>